<protein>
    <submittedName>
        <fullName evidence="1">Uncharacterized protein</fullName>
    </submittedName>
</protein>
<keyword evidence="2" id="KW-1185">Reference proteome</keyword>
<evidence type="ECO:0000313" key="2">
    <source>
        <dbReference type="Proteomes" id="UP000485058"/>
    </source>
</evidence>
<comment type="caution">
    <text evidence="1">The sequence shown here is derived from an EMBL/GenBank/DDBJ whole genome shotgun (WGS) entry which is preliminary data.</text>
</comment>
<accession>A0A699ZZP0</accession>
<proteinExistence type="predicted"/>
<organism evidence="1 2">
    <name type="scientific">Haematococcus lacustris</name>
    <name type="common">Green alga</name>
    <name type="synonym">Haematococcus pluvialis</name>
    <dbReference type="NCBI Taxonomy" id="44745"/>
    <lineage>
        <taxon>Eukaryota</taxon>
        <taxon>Viridiplantae</taxon>
        <taxon>Chlorophyta</taxon>
        <taxon>core chlorophytes</taxon>
        <taxon>Chlorophyceae</taxon>
        <taxon>CS clade</taxon>
        <taxon>Chlamydomonadales</taxon>
        <taxon>Haematococcaceae</taxon>
        <taxon>Haematococcus</taxon>
    </lineage>
</organism>
<reference evidence="1 2" key="1">
    <citation type="submission" date="2020-02" db="EMBL/GenBank/DDBJ databases">
        <title>Draft genome sequence of Haematococcus lacustris strain NIES-144.</title>
        <authorList>
            <person name="Morimoto D."/>
            <person name="Nakagawa S."/>
            <person name="Yoshida T."/>
            <person name="Sawayama S."/>
        </authorList>
    </citation>
    <scope>NUCLEOTIDE SEQUENCE [LARGE SCALE GENOMIC DNA]</scope>
    <source>
        <strain evidence="1 2">NIES-144</strain>
    </source>
</reference>
<dbReference type="EMBL" id="BLLF01003267">
    <property type="protein sequence ID" value="GFH26870.1"/>
    <property type="molecule type" value="Genomic_DNA"/>
</dbReference>
<evidence type="ECO:0000313" key="1">
    <source>
        <dbReference type="EMBL" id="GFH26870.1"/>
    </source>
</evidence>
<gene>
    <name evidence="1" type="ORF">HaLaN_25089</name>
</gene>
<dbReference type="Proteomes" id="UP000485058">
    <property type="component" value="Unassembled WGS sequence"/>
</dbReference>
<sequence length="57" mass="6745">MHAALHALHRYPCHAATCCLLYVPLWRTLEQFFKKLEEEMAEVAMERHGHAKQLVVW</sequence>
<name>A0A699ZZP0_HAELA</name>
<dbReference type="AlphaFoldDB" id="A0A699ZZP0"/>